<dbReference type="AlphaFoldDB" id="A0A3R7MGI9"/>
<dbReference type="OrthoDB" id="6380391at2759"/>
<evidence type="ECO:0000313" key="1">
    <source>
        <dbReference type="EMBL" id="ROT75861.1"/>
    </source>
</evidence>
<organism evidence="1 2">
    <name type="scientific">Penaeus vannamei</name>
    <name type="common">Whiteleg shrimp</name>
    <name type="synonym">Litopenaeus vannamei</name>
    <dbReference type="NCBI Taxonomy" id="6689"/>
    <lineage>
        <taxon>Eukaryota</taxon>
        <taxon>Metazoa</taxon>
        <taxon>Ecdysozoa</taxon>
        <taxon>Arthropoda</taxon>
        <taxon>Crustacea</taxon>
        <taxon>Multicrustacea</taxon>
        <taxon>Malacostraca</taxon>
        <taxon>Eumalacostraca</taxon>
        <taxon>Eucarida</taxon>
        <taxon>Decapoda</taxon>
        <taxon>Dendrobranchiata</taxon>
        <taxon>Penaeoidea</taxon>
        <taxon>Penaeidae</taxon>
        <taxon>Penaeus</taxon>
    </lineage>
</organism>
<reference evidence="1 2" key="1">
    <citation type="submission" date="2018-04" db="EMBL/GenBank/DDBJ databases">
        <authorList>
            <person name="Zhang X."/>
            <person name="Yuan J."/>
            <person name="Li F."/>
            <person name="Xiang J."/>
        </authorList>
    </citation>
    <scope>NUCLEOTIDE SEQUENCE [LARGE SCALE GENOMIC DNA]</scope>
    <source>
        <tissue evidence="1">Muscle</tissue>
    </source>
</reference>
<name>A0A3R7MGI9_PENVA</name>
<accession>A0A3R7MGI9</accession>
<comment type="caution">
    <text evidence="1">The sequence shown here is derived from an EMBL/GenBank/DDBJ whole genome shotgun (WGS) entry which is preliminary data.</text>
</comment>
<proteinExistence type="predicted"/>
<gene>
    <name evidence="1" type="ORF">C7M84_005571</name>
</gene>
<sequence length="180" mass="19816">MILILNKFDFSFSLSQAQPRSVCLQAILERFESAHTKRRFHSPASWLRHENIHTRITESTTTYTVISASTSTVFYSCLSGSYTALICKGRKRKSTRAFRNLDSIDGDASLDSISLDSSSDAMGPAATDRDDSVAANRFGYTVWTTSKTTSTVTLLYTNTASTIKISYYCDAGGVNYPPGC</sequence>
<dbReference type="EMBL" id="QCYY01001721">
    <property type="protein sequence ID" value="ROT75861.1"/>
    <property type="molecule type" value="Genomic_DNA"/>
</dbReference>
<evidence type="ECO:0000313" key="2">
    <source>
        <dbReference type="Proteomes" id="UP000283509"/>
    </source>
</evidence>
<keyword evidence="2" id="KW-1185">Reference proteome</keyword>
<reference evidence="1 2" key="2">
    <citation type="submission" date="2019-01" db="EMBL/GenBank/DDBJ databases">
        <title>The decoding of complex shrimp genome reveals the adaptation for benthos swimmer, frequently molting mechanism and breeding impact on genome.</title>
        <authorList>
            <person name="Sun Y."/>
            <person name="Gao Y."/>
            <person name="Yu Y."/>
        </authorList>
    </citation>
    <scope>NUCLEOTIDE SEQUENCE [LARGE SCALE GENOMIC DNA]</scope>
    <source>
        <tissue evidence="1">Muscle</tissue>
    </source>
</reference>
<protein>
    <submittedName>
        <fullName evidence="1">Uncharacterized protein</fullName>
    </submittedName>
</protein>
<dbReference type="Proteomes" id="UP000283509">
    <property type="component" value="Unassembled WGS sequence"/>
</dbReference>